<dbReference type="EMBL" id="JBIHMK010000121">
    <property type="protein sequence ID" value="MFH0251198.1"/>
    <property type="molecule type" value="Genomic_DNA"/>
</dbReference>
<accession>A0ABW7HZ53</accession>
<dbReference type="Proteomes" id="UP001607069">
    <property type="component" value="Unassembled WGS sequence"/>
</dbReference>
<organism evidence="2 3">
    <name type="scientific">Streptomyces chitinivorans</name>
    <dbReference type="NCBI Taxonomy" id="1257027"/>
    <lineage>
        <taxon>Bacteria</taxon>
        <taxon>Bacillati</taxon>
        <taxon>Actinomycetota</taxon>
        <taxon>Actinomycetes</taxon>
        <taxon>Kitasatosporales</taxon>
        <taxon>Streptomycetaceae</taxon>
        <taxon>Streptomyces</taxon>
    </lineage>
</organism>
<gene>
    <name evidence="2" type="ORF">ACG5V6_23655</name>
</gene>
<name>A0ABW7HZ53_9ACTN</name>
<feature type="compositionally biased region" description="Pro residues" evidence="1">
    <location>
        <begin position="101"/>
        <end position="118"/>
    </location>
</feature>
<evidence type="ECO:0000256" key="1">
    <source>
        <dbReference type="SAM" id="MobiDB-lite"/>
    </source>
</evidence>
<dbReference type="RefSeq" id="WP_279951511.1">
    <property type="nucleotide sequence ID" value="NZ_BAABEN010000024.1"/>
</dbReference>
<comment type="caution">
    <text evidence="2">The sequence shown here is derived from an EMBL/GenBank/DDBJ whole genome shotgun (WGS) entry which is preliminary data.</text>
</comment>
<reference evidence="2 3" key="1">
    <citation type="submission" date="2024-10" db="EMBL/GenBank/DDBJ databases">
        <authorList>
            <person name="Cho J.-C."/>
        </authorList>
    </citation>
    <scope>NUCLEOTIDE SEQUENCE [LARGE SCALE GENOMIC DNA]</scope>
    <source>
        <strain evidence="2 3">KCTC29696</strain>
    </source>
</reference>
<sequence length="118" mass="12110">MTETGRALPRPAGETPMVTSCDRRIAVKCLRLPTADRPISRVTLDLGPGRGSTPGTWAALTTEEARELARRLLVQAALADAEASRPPAASGSPVRSGFLPSAPPSPPVPPVPPGSPGA</sequence>
<evidence type="ECO:0000313" key="3">
    <source>
        <dbReference type="Proteomes" id="UP001607069"/>
    </source>
</evidence>
<feature type="region of interest" description="Disordered" evidence="1">
    <location>
        <begin position="78"/>
        <end position="118"/>
    </location>
</feature>
<evidence type="ECO:0000313" key="2">
    <source>
        <dbReference type="EMBL" id="MFH0251198.1"/>
    </source>
</evidence>
<proteinExistence type="predicted"/>
<protein>
    <submittedName>
        <fullName evidence="2">Uncharacterized protein</fullName>
    </submittedName>
</protein>
<keyword evidence="3" id="KW-1185">Reference proteome</keyword>